<dbReference type="Proteomes" id="UP000530060">
    <property type="component" value="Unassembled WGS sequence"/>
</dbReference>
<dbReference type="SMART" id="SM00507">
    <property type="entry name" value="HNHc"/>
    <property type="match status" value="1"/>
</dbReference>
<protein>
    <recommendedName>
        <fullName evidence="1">HNH nuclease domain-containing protein</fullName>
    </recommendedName>
</protein>
<gene>
    <name evidence="2" type="ORF">FLAT13_05084</name>
</gene>
<organism evidence="2 3">
    <name type="scientific">Flavobacterium salmonis</name>
    <dbReference type="NCBI Taxonomy" id="2654844"/>
    <lineage>
        <taxon>Bacteria</taxon>
        <taxon>Pseudomonadati</taxon>
        <taxon>Bacteroidota</taxon>
        <taxon>Flavobacteriia</taxon>
        <taxon>Flavobacteriales</taxon>
        <taxon>Flavobacteriaceae</taxon>
        <taxon>Flavobacterium</taxon>
    </lineage>
</organism>
<dbReference type="GO" id="GO:0008270">
    <property type="term" value="F:zinc ion binding"/>
    <property type="evidence" value="ECO:0007669"/>
    <property type="project" value="InterPro"/>
</dbReference>
<dbReference type="AlphaFoldDB" id="A0A6V6ZD84"/>
<dbReference type="GO" id="GO:0003676">
    <property type="term" value="F:nucleic acid binding"/>
    <property type="evidence" value="ECO:0007669"/>
    <property type="project" value="InterPro"/>
</dbReference>
<name>A0A6V6ZD84_9FLAO</name>
<dbReference type="Pfam" id="PF01844">
    <property type="entry name" value="HNH"/>
    <property type="match status" value="1"/>
</dbReference>
<dbReference type="GO" id="GO:0004519">
    <property type="term" value="F:endonuclease activity"/>
    <property type="evidence" value="ECO:0007669"/>
    <property type="project" value="InterPro"/>
</dbReference>
<evidence type="ECO:0000259" key="1">
    <source>
        <dbReference type="SMART" id="SM00507"/>
    </source>
</evidence>
<dbReference type="InterPro" id="IPR002711">
    <property type="entry name" value="HNH"/>
</dbReference>
<keyword evidence="3" id="KW-1185">Reference proteome</keyword>
<accession>A0A6V6ZD84</accession>
<dbReference type="CDD" id="cd00085">
    <property type="entry name" value="HNHc"/>
    <property type="match status" value="1"/>
</dbReference>
<dbReference type="Gene3D" id="1.10.30.50">
    <property type="match status" value="1"/>
</dbReference>
<dbReference type="InterPro" id="IPR003615">
    <property type="entry name" value="HNH_nuc"/>
</dbReference>
<dbReference type="EMBL" id="CAIJDP010000116">
    <property type="protein sequence ID" value="CAD0009763.1"/>
    <property type="molecule type" value="Genomic_DNA"/>
</dbReference>
<comment type="caution">
    <text evidence="2">The sequence shown here is derived from an EMBL/GenBank/DDBJ whole genome shotgun (WGS) entry which is preliminary data.</text>
</comment>
<evidence type="ECO:0000313" key="2">
    <source>
        <dbReference type="EMBL" id="CAD0009763.1"/>
    </source>
</evidence>
<proteinExistence type="predicted"/>
<feature type="domain" description="HNH nuclease" evidence="1">
    <location>
        <begin position="14"/>
        <end position="64"/>
    </location>
</feature>
<reference evidence="2 3" key="1">
    <citation type="submission" date="2020-06" db="EMBL/GenBank/DDBJ databases">
        <authorList>
            <person name="Criscuolo A."/>
        </authorList>
    </citation>
    <scope>NUCLEOTIDE SEQUENCE [LARGE SCALE GENOMIC DNA]</scope>
    <source>
        <strain evidence="3">CIP 111411</strain>
    </source>
</reference>
<dbReference type="RefSeq" id="WP_180910972.1">
    <property type="nucleotide sequence ID" value="NZ_CAIJDP010000116.1"/>
</dbReference>
<sequence>MEKKIRTKIPQVSKVRAILQQEINSKCPFCSNTDVGHLEIHHIDENPNNNKVDNLLLLCPTCHSKITKKDILIDEVLKVKQNKTSTNYNIQFVSVTIDNENCGWEQYENIPNAFQVVKFKSLFPILNFSFINNSDKTILLTNIILTNERLPIGLSGLDTPLPNILRPLIKYQIKLPNNKETVNTILEDEIEIPQGRAFKFQVELYAESMDLFKPTHKYALDFKFGFNNDFYIDIPIILLNSKKYYNRLQHVGLS</sequence>
<evidence type="ECO:0000313" key="3">
    <source>
        <dbReference type="Proteomes" id="UP000530060"/>
    </source>
</evidence>